<dbReference type="EMBL" id="JAEPRB010000666">
    <property type="protein sequence ID" value="KAG2213699.1"/>
    <property type="molecule type" value="Genomic_DNA"/>
</dbReference>
<evidence type="ECO:0000259" key="1">
    <source>
        <dbReference type="Pfam" id="PF03732"/>
    </source>
</evidence>
<evidence type="ECO:0000313" key="3">
    <source>
        <dbReference type="Proteomes" id="UP000646827"/>
    </source>
</evidence>
<reference evidence="2 3" key="1">
    <citation type="submission" date="2020-12" db="EMBL/GenBank/DDBJ databases">
        <title>Metabolic potential, ecology and presence of endohyphal bacteria is reflected in genomic diversity of Mucoromycotina.</title>
        <authorList>
            <person name="Muszewska A."/>
            <person name="Okrasinska A."/>
            <person name="Steczkiewicz K."/>
            <person name="Drgas O."/>
            <person name="Orlowska M."/>
            <person name="Perlinska-Lenart U."/>
            <person name="Aleksandrzak-Piekarczyk T."/>
            <person name="Szatraj K."/>
            <person name="Zielenkiewicz U."/>
            <person name="Pilsyk S."/>
            <person name="Malc E."/>
            <person name="Mieczkowski P."/>
            <person name="Kruszewska J.S."/>
            <person name="Biernat P."/>
            <person name="Pawlowska J."/>
        </authorList>
    </citation>
    <scope>NUCLEOTIDE SEQUENCE [LARGE SCALE GENOMIC DNA]</scope>
    <source>
        <strain evidence="2 3">CBS 142.35</strain>
    </source>
</reference>
<dbReference type="AlphaFoldDB" id="A0A8H7VGI9"/>
<dbReference type="OrthoDB" id="2250058at2759"/>
<evidence type="ECO:0000313" key="2">
    <source>
        <dbReference type="EMBL" id="KAG2213699.1"/>
    </source>
</evidence>
<organism evidence="2 3">
    <name type="scientific">Circinella minor</name>
    <dbReference type="NCBI Taxonomy" id="1195481"/>
    <lineage>
        <taxon>Eukaryota</taxon>
        <taxon>Fungi</taxon>
        <taxon>Fungi incertae sedis</taxon>
        <taxon>Mucoromycota</taxon>
        <taxon>Mucoromycotina</taxon>
        <taxon>Mucoromycetes</taxon>
        <taxon>Mucorales</taxon>
        <taxon>Lichtheimiaceae</taxon>
        <taxon>Circinella</taxon>
    </lineage>
</organism>
<dbReference type="InterPro" id="IPR005162">
    <property type="entry name" value="Retrotrans_gag_dom"/>
</dbReference>
<keyword evidence="3" id="KW-1185">Reference proteome</keyword>
<dbReference type="Proteomes" id="UP000646827">
    <property type="component" value="Unassembled WGS sequence"/>
</dbReference>
<dbReference type="PANTHER" id="PTHR33223:SF6">
    <property type="entry name" value="CCHC-TYPE DOMAIN-CONTAINING PROTEIN"/>
    <property type="match status" value="1"/>
</dbReference>
<sequence>MYPDNKHKNLPNFQDYRTLPDPLIDIEQEEVTTRPEPIFDPPVLRTMNNQEILQDPNTLIMQALTKLLEKENSGSTLRAHIREPDTYNGDRNLDAAKSWAISVERYLTMAKLGEHEWVDYAAILLRGEAEVWWRQQERRGDVDDWTDFKKRLLGAFSPPNALQVARNQLAVLSQTSSVAAYVTQFQAAWATVPSMTDEEALDRFQRGLQDVVRIQVMTRFPMTTDDAMRLALAYESSTQQIYNAIQVSQSFHHINPQQQ</sequence>
<gene>
    <name evidence="2" type="ORF">INT45_002553</name>
</gene>
<proteinExistence type="predicted"/>
<name>A0A8H7VGI9_9FUNG</name>
<dbReference type="Pfam" id="PF03732">
    <property type="entry name" value="Retrotrans_gag"/>
    <property type="match status" value="1"/>
</dbReference>
<feature type="domain" description="Retrotransposon gag" evidence="1">
    <location>
        <begin position="120"/>
        <end position="209"/>
    </location>
</feature>
<accession>A0A8H7VGI9</accession>
<protein>
    <recommendedName>
        <fullName evidence="1">Retrotransposon gag domain-containing protein</fullName>
    </recommendedName>
</protein>
<comment type="caution">
    <text evidence="2">The sequence shown here is derived from an EMBL/GenBank/DDBJ whole genome shotgun (WGS) entry which is preliminary data.</text>
</comment>
<dbReference type="PANTHER" id="PTHR33223">
    <property type="entry name" value="CCHC-TYPE DOMAIN-CONTAINING PROTEIN"/>
    <property type="match status" value="1"/>
</dbReference>